<keyword evidence="1" id="KW-1133">Transmembrane helix</keyword>
<organism evidence="3 4">
    <name type="scientific">Tsuneonella aeria</name>
    <dbReference type="NCBI Taxonomy" id="1837929"/>
    <lineage>
        <taxon>Bacteria</taxon>
        <taxon>Pseudomonadati</taxon>
        <taxon>Pseudomonadota</taxon>
        <taxon>Alphaproteobacteria</taxon>
        <taxon>Sphingomonadales</taxon>
        <taxon>Erythrobacteraceae</taxon>
        <taxon>Tsuneonella</taxon>
    </lineage>
</organism>
<dbReference type="Proteomes" id="UP000439522">
    <property type="component" value="Unassembled WGS sequence"/>
</dbReference>
<comment type="caution">
    <text evidence="3">The sequence shown here is derived from an EMBL/GenBank/DDBJ whole genome shotgun (WGS) entry which is preliminary data.</text>
</comment>
<dbReference type="InterPro" id="IPR025646">
    <property type="entry name" value="DUF4350"/>
</dbReference>
<proteinExistence type="predicted"/>
<evidence type="ECO:0000259" key="2">
    <source>
        <dbReference type="Pfam" id="PF14258"/>
    </source>
</evidence>
<evidence type="ECO:0000313" key="4">
    <source>
        <dbReference type="Proteomes" id="UP000439522"/>
    </source>
</evidence>
<reference evidence="3 4" key="1">
    <citation type="submission" date="2019-12" db="EMBL/GenBank/DDBJ databases">
        <title>Genomic-based taxomic classification of the family Erythrobacteraceae.</title>
        <authorList>
            <person name="Xu L."/>
        </authorList>
    </citation>
    <scope>NUCLEOTIDE SEQUENCE [LARGE SCALE GENOMIC DNA]</scope>
    <source>
        <strain evidence="3 4">100921-2</strain>
    </source>
</reference>
<feature type="transmembrane region" description="Helical" evidence="1">
    <location>
        <begin position="294"/>
        <end position="313"/>
    </location>
</feature>
<keyword evidence="4" id="KW-1185">Reference proteome</keyword>
<protein>
    <submittedName>
        <fullName evidence="3">DUF4350 domain-containing protein</fullName>
    </submittedName>
</protein>
<feature type="domain" description="DUF4350" evidence="2">
    <location>
        <begin position="50"/>
        <end position="258"/>
    </location>
</feature>
<dbReference type="EMBL" id="WTZA01000001">
    <property type="protein sequence ID" value="MXO74978.1"/>
    <property type="molecule type" value="Genomic_DNA"/>
</dbReference>
<evidence type="ECO:0000313" key="3">
    <source>
        <dbReference type="EMBL" id="MXO74978.1"/>
    </source>
</evidence>
<name>A0A6I4TEY3_9SPHN</name>
<keyword evidence="1" id="KW-0812">Transmembrane</keyword>
<evidence type="ECO:0000256" key="1">
    <source>
        <dbReference type="SAM" id="Phobius"/>
    </source>
</evidence>
<sequence>MSAFSPRAVIGLVLAGALSFILMLWFIGQGDTGPGPDNGEGHAASHGLIGYAGIAALLETQGHDVSMSRSQGRLDDEVLLVLTPPPFADADDVAEVIRDRRYAGPTLLILPKWFAAKLPARVSGAREGWVAIHDAQTPRWTQDLADELEMQASVAELPNEPAPDWRGMGVAGRLPERFRVQGLDGGPWTSLVRDAMGRDLVAYADDAGCYPVLDAASGQQGRPNCDEAKWNVTVVFEPDLFNNYGLADRDRAELAAAVVDLAREGQDLPVVFDLTMNGFGAARNLVTLAFTPPFLAATLCLLIALAIVAWRAFGRFGPPIAEEPAIAFGKTRLAADSGGLVRRSGRLHLLGPPYAAMIERRLAAALGVHRARGAALDAAIAARAADAPAFTRLASDLETARGPSATLRAAHALYSLERTIAR</sequence>
<dbReference type="OrthoDB" id="7198805at2"/>
<dbReference type="RefSeq" id="WP_160610677.1">
    <property type="nucleotide sequence ID" value="NZ_WTZA01000001.1"/>
</dbReference>
<dbReference type="Pfam" id="PF14258">
    <property type="entry name" value="DUF4350"/>
    <property type="match status" value="1"/>
</dbReference>
<keyword evidence="1" id="KW-0472">Membrane</keyword>
<accession>A0A6I4TEY3</accession>
<dbReference type="AlphaFoldDB" id="A0A6I4TEY3"/>
<gene>
    <name evidence="3" type="ORF">GRI40_07055</name>
</gene>